<dbReference type="GO" id="GO:0003700">
    <property type="term" value="F:DNA-binding transcription factor activity"/>
    <property type="evidence" value="ECO:0007669"/>
    <property type="project" value="TreeGrafter"/>
</dbReference>
<sequence>MSAGLRDRKKRETRQAISDTATRLFIQRGFDRVTIAEIAAAAGVSKMTVTNYFPRKEDLVLDTHEEFTAALAGAVATRPPGESALAALRRFYFEALAQRSYSLGIARPGFARLLLGSPVLLGRVRELQQEQEDRLAEVLIAEGGDAFAARAAAAWIVGTYRLLFGEALLRSRDGIGADELAGHLGRAATEVFDRLDASLGDFARR</sequence>
<dbReference type="OrthoDB" id="3211155at2"/>
<evidence type="ECO:0000256" key="4">
    <source>
        <dbReference type="PROSITE-ProRule" id="PRU00335"/>
    </source>
</evidence>
<evidence type="ECO:0000259" key="5">
    <source>
        <dbReference type="PROSITE" id="PS50977"/>
    </source>
</evidence>
<dbReference type="InterPro" id="IPR001647">
    <property type="entry name" value="HTH_TetR"/>
</dbReference>
<dbReference type="PANTHER" id="PTHR30055:SF234">
    <property type="entry name" value="HTH-TYPE TRANSCRIPTIONAL REGULATOR BETI"/>
    <property type="match status" value="1"/>
</dbReference>
<dbReference type="Gene3D" id="1.10.10.60">
    <property type="entry name" value="Homeodomain-like"/>
    <property type="match status" value="1"/>
</dbReference>
<dbReference type="RefSeq" id="WP_122189223.1">
    <property type="nucleotide sequence ID" value="NZ_RFFH01000007.1"/>
</dbReference>
<dbReference type="SUPFAM" id="SSF46689">
    <property type="entry name" value="Homeodomain-like"/>
    <property type="match status" value="1"/>
</dbReference>
<dbReference type="InterPro" id="IPR009057">
    <property type="entry name" value="Homeodomain-like_sf"/>
</dbReference>
<feature type="DNA-binding region" description="H-T-H motif" evidence="4">
    <location>
        <begin position="34"/>
        <end position="53"/>
    </location>
</feature>
<comment type="caution">
    <text evidence="6">The sequence shown here is derived from an EMBL/GenBank/DDBJ whole genome shotgun (WGS) entry which is preliminary data.</text>
</comment>
<dbReference type="PRINTS" id="PR00455">
    <property type="entry name" value="HTHTETR"/>
</dbReference>
<name>A0A3M2L442_9NOCA</name>
<keyword evidence="7" id="KW-1185">Reference proteome</keyword>
<dbReference type="Pfam" id="PF00440">
    <property type="entry name" value="TetR_N"/>
    <property type="match status" value="1"/>
</dbReference>
<dbReference type="EMBL" id="RFFH01000007">
    <property type="protein sequence ID" value="RMI31273.1"/>
    <property type="molecule type" value="Genomic_DNA"/>
</dbReference>
<evidence type="ECO:0000313" key="7">
    <source>
        <dbReference type="Proteomes" id="UP000279275"/>
    </source>
</evidence>
<gene>
    <name evidence="6" type="ORF">EBN03_18055</name>
</gene>
<evidence type="ECO:0000313" key="6">
    <source>
        <dbReference type="EMBL" id="RMI31273.1"/>
    </source>
</evidence>
<evidence type="ECO:0000256" key="2">
    <source>
        <dbReference type="ARBA" id="ARBA00023125"/>
    </source>
</evidence>
<evidence type="ECO:0000256" key="3">
    <source>
        <dbReference type="ARBA" id="ARBA00023163"/>
    </source>
</evidence>
<dbReference type="PANTHER" id="PTHR30055">
    <property type="entry name" value="HTH-TYPE TRANSCRIPTIONAL REGULATOR RUTR"/>
    <property type="match status" value="1"/>
</dbReference>
<keyword evidence="3" id="KW-0804">Transcription</keyword>
<accession>A0A3M2L442</accession>
<keyword evidence="2 4" id="KW-0238">DNA-binding</keyword>
<dbReference type="Proteomes" id="UP000279275">
    <property type="component" value="Unassembled WGS sequence"/>
</dbReference>
<protein>
    <submittedName>
        <fullName evidence="6">TetR/AcrR family transcriptional regulator</fullName>
    </submittedName>
</protein>
<reference evidence="6 7" key="1">
    <citation type="submission" date="2018-10" db="EMBL/GenBank/DDBJ databases">
        <title>Isolation from cow dung.</title>
        <authorList>
            <person name="Ling L."/>
        </authorList>
    </citation>
    <scope>NUCLEOTIDE SEQUENCE [LARGE SCALE GENOMIC DNA]</scope>
    <source>
        <strain evidence="6 7">NEAU-LL90</strain>
    </source>
</reference>
<dbReference type="GO" id="GO:0000976">
    <property type="term" value="F:transcription cis-regulatory region binding"/>
    <property type="evidence" value="ECO:0007669"/>
    <property type="project" value="TreeGrafter"/>
</dbReference>
<evidence type="ECO:0000256" key="1">
    <source>
        <dbReference type="ARBA" id="ARBA00023015"/>
    </source>
</evidence>
<dbReference type="AlphaFoldDB" id="A0A3M2L442"/>
<organism evidence="6 7">
    <name type="scientific">Nocardia stercoris</name>
    <dbReference type="NCBI Taxonomy" id="2483361"/>
    <lineage>
        <taxon>Bacteria</taxon>
        <taxon>Bacillati</taxon>
        <taxon>Actinomycetota</taxon>
        <taxon>Actinomycetes</taxon>
        <taxon>Mycobacteriales</taxon>
        <taxon>Nocardiaceae</taxon>
        <taxon>Nocardia</taxon>
    </lineage>
</organism>
<dbReference type="InterPro" id="IPR050109">
    <property type="entry name" value="HTH-type_TetR-like_transc_reg"/>
</dbReference>
<feature type="domain" description="HTH tetR-type" evidence="5">
    <location>
        <begin position="11"/>
        <end position="71"/>
    </location>
</feature>
<dbReference type="PROSITE" id="PS50977">
    <property type="entry name" value="HTH_TETR_2"/>
    <property type="match status" value="1"/>
</dbReference>
<dbReference type="Gene3D" id="1.10.357.10">
    <property type="entry name" value="Tetracycline Repressor, domain 2"/>
    <property type="match status" value="1"/>
</dbReference>
<proteinExistence type="predicted"/>
<keyword evidence="1" id="KW-0805">Transcription regulation</keyword>